<sequence>MSCHHFAREPAKSIIFAFNNNLLRMTKEINRLKAVLAEVGKTNVWLAEQLGVNPTTVSKWCTNTCQPDLHTLSRIAELLNVSRRELLRP</sequence>
<reference evidence="2 3" key="1">
    <citation type="submission" date="2013-04" db="EMBL/GenBank/DDBJ databases">
        <title>The Genome Sequence of Bacteroides vulgatus dnLKV7.</title>
        <authorList>
            <consortium name="The Broad Institute Genomics Platform"/>
            <consortium name="The Broad Institute Genome Sequencing Center for Infectious Disease"/>
            <person name="Earl A."/>
            <person name="Xavier R."/>
            <person name="Kuhn K."/>
            <person name="Stappenbeck T."/>
            <person name="Walker B."/>
            <person name="Young S."/>
            <person name="Zeng Q."/>
            <person name="Gargeya S."/>
            <person name="Fitzgerald M."/>
            <person name="Haas B."/>
            <person name="Abouelleil A."/>
            <person name="Allen A.W."/>
            <person name="Alvarado L."/>
            <person name="Arachchi H.M."/>
            <person name="Berlin A.M."/>
            <person name="Chapman S.B."/>
            <person name="Gainer-Dewar J."/>
            <person name="Goldberg J."/>
            <person name="Griggs A."/>
            <person name="Gujja S."/>
            <person name="Hansen M."/>
            <person name="Howarth C."/>
            <person name="Imamovic A."/>
            <person name="Ireland A."/>
            <person name="Larimer J."/>
            <person name="McCowan C."/>
            <person name="Murphy C."/>
            <person name="Pearson M."/>
            <person name="Poon T.W."/>
            <person name="Priest M."/>
            <person name="Roberts A."/>
            <person name="Saif S."/>
            <person name="Shea T."/>
            <person name="Sisk P."/>
            <person name="Sykes S."/>
            <person name="Wortman J."/>
            <person name="Nusbaum C."/>
            <person name="Birren B."/>
        </authorList>
    </citation>
    <scope>NUCLEOTIDE SEQUENCE [LARGE SCALE GENOMIC DNA]</scope>
    <source>
        <strain evidence="3">dnLKV7</strain>
    </source>
</reference>
<dbReference type="InterPro" id="IPR010982">
    <property type="entry name" value="Lambda_DNA-bd_dom_sf"/>
</dbReference>
<dbReference type="Gene3D" id="1.10.260.40">
    <property type="entry name" value="lambda repressor-like DNA-binding domains"/>
    <property type="match status" value="1"/>
</dbReference>
<dbReference type="PATRIC" id="fig|1235786.3.peg.3407"/>
<organism evidence="2 3">
    <name type="scientific">Phocaeicola vulgatus dnLKV7</name>
    <dbReference type="NCBI Taxonomy" id="1235786"/>
    <lineage>
        <taxon>Bacteria</taxon>
        <taxon>Pseudomonadati</taxon>
        <taxon>Bacteroidota</taxon>
        <taxon>Bacteroidia</taxon>
        <taxon>Bacteroidales</taxon>
        <taxon>Bacteroidaceae</taxon>
        <taxon>Phocaeicola</taxon>
    </lineage>
</organism>
<name>R9H4E0_PHOVU</name>
<dbReference type="Pfam" id="PF01381">
    <property type="entry name" value="HTH_3"/>
    <property type="match status" value="1"/>
</dbReference>
<dbReference type="GO" id="GO:0003677">
    <property type="term" value="F:DNA binding"/>
    <property type="evidence" value="ECO:0007669"/>
    <property type="project" value="InterPro"/>
</dbReference>
<proteinExistence type="predicted"/>
<dbReference type="HOGENOM" id="CLU_066192_52_0_10"/>
<comment type="caution">
    <text evidence="2">The sequence shown here is derived from an EMBL/GenBank/DDBJ whole genome shotgun (WGS) entry which is preliminary data.</text>
</comment>
<dbReference type="Proteomes" id="UP000014151">
    <property type="component" value="Unassembled WGS sequence"/>
</dbReference>
<feature type="domain" description="HTH cro/C1-type" evidence="1">
    <location>
        <begin position="46"/>
        <end position="86"/>
    </location>
</feature>
<gene>
    <name evidence="2" type="ORF">C800_03272</name>
</gene>
<dbReference type="InterPro" id="IPR001387">
    <property type="entry name" value="Cro/C1-type_HTH"/>
</dbReference>
<dbReference type="SMART" id="SM00530">
    <property type="entry name" value="HTH_XRE"/>
    <property type="match status" value="1"/>
</dbReference>
<dbReference type="EMBL" id="ASSN01000024">
    <property type="protein sequence ID" value="EOR98942.1"/>
    <property type="molecule type" value="Genomic_DNA"/>
</dbReference>
<dbReference type="PROSITE" id="PS50943">
    <property type="entry name" value="HTH_CROC1"/>
    <property type="match status" value="1"/>
</dbReference>
<evidence type="ECO:0000259" key="1">
    <source>
        <dbReference type="PROSITE" id="PS50943"/>
    </source>
</evidence>
<evidence type="ECO:0000313" key="3">
    <source>
        <dbReference type="Proteomes" id="UP000014151"/>
    </source>
</evidence>
<evidence type="ECO:0000313" key="2">
    <source>
        <dbReference type="EMBL" id="EOR98942.1"/>
    </source>
</evidence>
<dbReference type="CDD" id="cd00093">
    <property type="entry name" value="HTH_XRE"/>
    <property type="match status" value="1"/>
</dbReference>
<protein>
    <recommendedName>
        <fullName evidence="1">HTH cro/C1-type domain-containing protein</fullName>
    </recommendedName>
</protein>
<dbReference type="AlphaFoldDB" id="R9H4E0"/>
<accession>R9H4E0</accession>
<dbReference type="SUPFAM" id="SSF47413">
    <property type="entry name" value="lambda repressor-like DNA-binding domains"/>
    <property type="match status" value="1"/>
</dbReference>